<dbReference type="EMBL" id="JBHSBU010000002">
    <property type="protein sequence ID" value="MFC4161787.1"/>
    <property type="molecule type" value="Genomic_DNA"/>
</dbReference>
<reference evidence="3" key="1">
    <citation type="journal article" date="2019" name="Int. J. Syst. Evol. Microbiol.">
        <title>The Global Catalogue of Microorganisms (GCM) 10K type strain sequencing project: providing services to taxonomists for standard genome sequencing and annotation.</title>
        <authorList>
            <consortium name="The Broad Institute Genomics Platform"/>
            <consortium name="The Broad Institute Genome Sequencing Center for Infectious Disease"/>
            <person name="Wu L."/>
            <person name="Ma J."/>
        </authorList>
    </citation>
    <scope>NUCLEOTIDE SEQUENCE [LARGE SCALE GENOMIC DNA]</scope>
    <source>
        <strain evidence="3">LMG 29894</strain>
    </source>
</reference>
<evidence type="ECO:0000313" key="3">
    <source>
        <dbReference type="Proteomes" id="UP001595791"/>
    </source>
</evidence>
<keyword evidence="3" id="KW-1185">Reference proteome</keyword>
<comment type="caution">
    <text evidence="2">The sequence shown here is derived from an EMBL/GenBank/DDBJ whole genome shotgun (WGS) entry which is preliminary data.</text>
</comment>
<protein>
    <submittedName>
        <fullName evidence="2">Uncharacterized protein</fullName>
    </submittedName>
</protein>
<gene>
    <name evidence="2" type="ORF">ACFOW7_20835</name>
</gene>
<dbReference type="Proteomes" id="UP001595791">
    <property type="component" value="Unassembled WGS sequence"/>
</dbReference>
<dbReference type="RefSeq" id="WP_378168301.1">
    <property type="nucleotide sequence ID" value="NZ_JBHSBU010000002.1"/>
</dbReference>
<name>A0ABV8MVU7_9NEIS</name>
<accession>A0ABV8MVU7</accession>
<feature type="signal peptide" evidence="1">
    <location>
        <begin position="1"/>
        <end position="28"/>
    </location>
</feature>
<evidence type="ECO:0000256" key="1">
    <source>
        <dbReference type="SAM" id="SignalP"/>
    </source>
</evidence>
<evidence type="ECO:0000313" key="2">
    <source>
        <dbReference type="EMBL" id="MFC4161787.1"/>
    </source>
</evidence>
<organism evidence="2 3">
    <name type="scientific">Chitinimonas lacunae</name>
    <dbReference type="NCBI Taxonomy" id="1963018"/>
    <lineage>
        <taxon>Bacteria</taxon>
        <taxon>Pseudomonadati</taxon>
        <taxon>Pseudomonadota</taxon>
        <taxon>Betaproteobacteria</taxon>
        <taxon>Neisseriales</taxon>
        <taxon>Chitinibacteraceae</taxon>
        <taxon>Chitinimonas</taxon>
    </lineage>
</organism>
<keyword evidence="1" id="KW-0732">Signal</keyword>
<feature type="chain" id="PRO_5045534610" evidence="1">
    <location>
        <begin position="29"/>
        <end position="837"/>
    </location>
</feature>
<sequence>MSQQFKHKAIATSVVSALSLIGGAVAMANGFAASTNALGTGQSAATVSADSSGFVPASFYLKEQANTLGGSNLSTAGYITIKLNNARIEGGAAGYSEGGATFSGANSIGKLGDVGATTYAPLLRSGSDVFVSDTTNGAKVFSLGATTLNTAFVDTLVQSSAGTIGRLYYDATNKTRSILLAVAPSSNLEETLSIHFASLAPLSSTSAGDVSVTLVDGFSGSNTTGITGGSLTLAKLTTDKTAVKGATTVPSVTAKSSSAQAQAGVEVTGVTGAAYTGLSTGTLELELDSGAKWFPGLSTTLSGTTQGSAGWLSVSGVSITKIEGVGTGKIVLTLGDTSTSAAFHSASRIEVVSNYAALDTSAVAGSSTIKLSVKSTGSLASINSQVSLATTIEAGVTAKLVDKDNKDVTTPQAIFAGRTGVTLDNFVQLNEKSPQSIKPGILFTVSLDKGALFKASSTLAFGSDSEGNVPTPASISVSSATASVNASTQTSDTKTLSLGYFTVGNTSNKVTLDLSNATAGDLMMTVSGNELPSNTVKVAEIKAATTSSVTGTAVNVIINGPAVAMPEIVIAETAKGALDTSGTVDNLAIQLPTGVVFDKTTAPTVKVYNSAGTEVTTSSLITAPATTHFGNSDRDYRIELGAGWSTAAANGPLTIKVSGLRVKATSSAVHGDANIIIGGTDEALTSTADSKPASSTGAKAYKQTLKFGSILNDTTPIFEVTPVADQTKATLIGKVVASGMHQGKPGAVYAAVIFNGSVFFLNSSGSLELYNPSVAAPAYYTGNLSEHTVNFITTPLDLTPFKGAQLLFGYGLGLAPLGDPFKHMIDNANYKVVYTVQ</sequence>
<proteinExistence type="predicted"/>